<dbReference type="AlphaFoldDB" id="A0A6J0PF04"/>
<dbReference type="SMART" id="SM00353">
    <property type="entry name" value="HLH"/>
    <property type="match status" value="1"/>
</dbReference>
<gene>
    <name evidence="9" type="primary">LOC105041269</name>
</gene>
<comment type="subcellular location">
    <subcellularLocation>
        <location evidence="1">Nucleus</location>
    </subcellularLocation>
</comment>
<dbReference type="RefSeq" id="XP_019704451.1">
    <property type="nucleotide sequence ID" value="XM_019848892.2"/>
</dbReference>
<evidence type="ECO:0000313" key="9">
    <source>
        <dbReference type="RefSeq" id="XP_019704451.1"/>
    </source>
</evidence>
<dbReference type="InParanoid" id="A0A6J0PF04"/>
<dbReference type="InterPro" id="IPR011598">
    <property type="entry name" value="bHLH_dom"/>
</dbReference>
<dbReference type="Gene3D" id="4.10.280.10">
    <property type="entry name" value="Helix-loop-helix DNA-binding domain"/>
    <property type="match status" value="1"/>
</dbReference>
<keyword evidence="3" id="KW-0805">Transcription regulation</keyword>
<sequence length="348" mass="38071">MMNRSSSPWGLSEVGEDDDDAAPRQPSAVNVSSEMDYFAEILGPLSPVGDVHLSLRTTATLGVVGVGEEVESSGGFEKGSSSRTKSDAMGLEDPRRCPSQEVERKREVSRRSKRNRTSEMHNQTERKRRDKIKAKLKALQELIPNSHKLDRASMLDEAIAYMKSLQQQIQIMSRGAVCHAQSMSPAAVRCLRTPQFPPFSPSGPYNAMSLGFGMAMTNIACSIRPPLLSSLTPLEATSLVPMPTLNPIPHYRSPRRVHYIPFTSSPEFPASVVMQATRNQSLQAESFGSMNQAETGCQGMQSVIADSLQISAITQQEGNEPDALGGNSLQDRHANGGLRYLVQVHVYI</sequence>
<name>A0A6J0PF04_ELAGV</name>
<dbReference type="RefSeq" id="XP_073110306.1">
    <property type="nucleotide sequence ID" value="XM_073254205.1"/>
</dbReference>
<dbReference type="InterPro" id="IPR047265">
    <property type="entry name" value="PIF1-like_bHLH"/>
</dbReference>
<feature type="compositionally biased region" description="Low complexity" evidence="6">
    <location>
        <begin position="69"/>
        <end position="82"/>
    </location>
</feature>
<dbReference type="OrthoDB" id="690068at2759"/>
<feature type="compositionally biased region" description="Basic and acidic residues" evidence="6">
    <location>
        <begin position="92"/>
        <end position="127"/>
    </location>
</feature>
<dbReference type="SUPFAM" id="SSF47459">
    <property type="entry name" value="HLH, helix-loop-helix DNA-binding domain"/>
    <property type="match status" value="1"/>
</dbReference>
<dbReference type="CDD" id="cd11445">
    <property type="entry name" value="bHLH_AtPIF_like"/>
    <property type="match status" value="1"/>
</dbReference>
<keyword evidence="4" id="KW-0804">Transcription</keyword>
<keyword evidence="8" id="KW-1185">Reference proteome</keyword>
<evidence type="ECO:0000313" key="8">
    <source>
        <dbReference type="Proteomes" id="UP000504607"/>
    </source>
</evidence>
<keyword evidence="5" id="KW-0539">Nucleus</keyword>
<dbReference type="PANTHER" id="PTHR46807:SF1">
    <property type="entry name" value="TRANSCRIPTION FACTOR PIF3"/>
    <property type="match status" value="1"/>
</dbReference>
<evidence type="ECO:0000256" key="1">
    <source>
        <dbReference type="ARBA" id="ARBA00004123"/>
    </source>
</evidence>
<evidence type="ECO:0000256" key="6">
    <source>
        <dbReference type="SAM" id="MobiDB-lite"/>
    </source>
</evidence>
<dbReference type="GO" id="GO:0005634">
    <property type="term" value="C:nucleus"/>
    <property type="evidence" value="ECO:0007669"/>
    <property type="project" value="UniProtKB-SubCell"/>
</dbReference>
<feature type="domain" description="BHLH" evidence="7">
    <location>
        <begin position="116"/>
        <end position="165"/>
    </location>
</feature>
<dbReference type="GeneID" id="105041269"/>
<feature type="region of interest" description="Disordered" evidence="6">
    <location>
        <begin position="1"/>
        <end position="29"/>
    </location>
</feature>
<organism evidence="8 9">
    <name type="scientific">Elaeis guineensis var. tenera</name>
    <name type="common">Oil palm</name>
    <dbReference type="NCBI Taxonomy" id="51953"/>
    <lineage>
        <taxon>Eukaryota</taxon>
        <taxon>Viridiplantae</taxon>
        <taxon>Streptophyta</taxon>
        <taxon>Embryophyta</taxon>
        <taxon>Tracheophyta</taxon>
        <taxon>Spermatophyta</taxon>
        <taxon>Magnoliopsida</taxon>
        <taxon>Liliopsida</taxon>
        <taxon>Arecaceae</taxon>
        <taxon>Arecoideae</taxon>
        <taxon>Cocoseae</taxon>
        <taxon>Elaeidinae</taxon>
        <taxon>Elaeis</taxon>
    </lineage>
</organism>
<evidence type="ECO:0000256" key="2">
    <source>
        <dbReference type="ARBA" id="ARBA00005510"/>
    </source>
</evidence>
<evidence type="ECO:0000256" key="4">
    <source>
        <dbReference type="ARBA" id="ARBA00023163"/>
    </source>
</evidence>
<dbReference type="InterPro" id="IPR044273">
    <property type="entry name" value="PIF3-like"/>
</dbReference>
<dbReference type="GO" id="GO:0003700">
    <property type="term" value="F:DNA-binding transcription factor activity"/>
    <property type="evidence" value="ECO:0007669"/>
    <property type="project" value="InterPro"/>
</dbReference>
<proteinExistence type="inferred from homology"/>
<reference evidence="9" key="1">
    <citation type="submission" date="2025-08" db="UniProtKB">
        <authorList>
            <consortium name="RefSeq"/>
        </authorList>
    </citation>
    <scope>IDENTIFICATION</scope>
</reference>
<dbReference type="GO" id="GO:0046983">
    <property type="term" value="F:protein dimerization activity"/>
    <property type="evidence" value="ECO:0007669"/>
    <property type="project" value="InterPro"/>
</dbReference>
<feature type="region of interest" description="Disordered" evidence="6">
    <location>
        <begin position="69"/>
        <end position="130"/>
    </location>
</feature>
<dbReference type="Proteomes" id="UP000504607">
    <property type="component" value="Chromosome 3"/>
</dbReference>
<evidence type="ECO:0000259" key="7">
    <source>
        <dbReference type="PROSITE" id="PS50888"/>
    </source>
</evidence>
<dbReference type="InterPro" id="IPR036638">
    <property type="entry name" value="HLH_DNA-bd_sf"/>
</dbReference>
<dbReference type="Pfam" id="PF00010">
    <property type="entry name" value="HLH"/>
    <property type="match status" value="1"/>
</dbReference>
<protein>
    <submittedName>
        <fullName evidence="9">Transcription factor PHYTOCHROME INTERACTING FACTOR-LIKE 15 isoform X1</fullName>
    </submittedName>
</protein>
<dbReference type="PROSITE" id="PS50888">
    <property type="entry name" value="BHLH"/>
    <property type="match status" value="1"/>
</dbReference>
<comment type="similarity">
    <text evidence="2">Belongs to the bHLH protein family.</text>
</comment>
<accession>A0A6J0PF04</accession>
<dbReference type="RefSeq" id="XP_073110305.1">
    <property type="nucleotide sequence ID" value="XM_073254204.1"/>
</dbReference>
<evidence type="ECO:0000256" key="5">
    <source>
        <dbReference type="ARBA" id="ARBA00023242"/>
    </source>
</evidence>
<dbReference type="PANTHER" id="PTHR46807">
    <property type="entry name" value="TRANSCRIPTION FACTOR PIF3"/>
    <property type="match status" value="1"/>
</dbReference>
<evidence type="ECO:0000256" key="3">
    <source>
        <dbReference type="ARBA" id="ARBA00023015"/>
    </source>
</evidence>